<dbReference type="Proteomes" id="UP000682733">
    <property type="component" value="Unassembled WGS sequence"/>
</dbReference>
<reference evidence="2" key="1">
    <citation type="submission" date="2021-02" db="EMBL/GenBank/DDBJ databases">
        <authorList>
            <person name="Nowell W R."/>
        </authorList>
    </citation>
    <scope>NUCLEOTIDE SEQUENCE</scope>
</reference>
<dbReference type="EMBL" id="CAJOBA010099597">
    <property type="protein sequence ID" value="CAF4515558.1"/>
    <property type="molecule type" value="Genomic_DNA"/>
</dbReference>
<feature type="region of interest" description="Disordered" evidence="1">
    <location>
        <begin position="1"/>
        <end position="25"/>
    </location>
</feature>
<evidence type="ECO:0000313" key="3">
    <source>
        <dbReference type="Proteomes" id="UP000682733"/>
    </source>
</evidence>
<evidence type="ECO:0000256" key="1">
    <source>
        <dbReference type="SAM" id="MobiDB-lite"/>
    </source>
</evidence>
<sequence length="63" mass="6564">SQNAGGANGTVSGTGNSPTSGVTDKTITLEEIESGINDDTALNITWSYPNNILYELLTLTFSV</sequence>
<comment type="caution">
    <text evidence="2">The sequence shown here is derived from an EMBL/GenBank/DDBJ whole genome shotgun (WGS) entry which is preliminary data.</text>
</comment>
<evidence type="ECO:0000313" key="2">
    <source>
        <dbReference type="EMBL" id="CAF4515558.1"/>
    </source>
</evidence>
<proteinExistence type="predicted"/>
<gene>
    <name evidence="2" type="ORF">TMI583_LOCUS48509</name>
</gene>
<organism evidence="2 3">
    <name type="scientific">Didymodactylos carnosus</name>
    <dbReference type="NCBI Taxonomy" id="1234261"/>
    <lineage>
        <taxon>Eukaryota</taxon>
        <taxon>Metazoa</taxon>
        <taxon>Spiralia</taxon>
        <taxon>Gnathifera</taxon>
        <taxon>Rotifera</taxon>
        <taxon>Eurotatoria</taxon>
        <taxon>Bdelloidea</taxon>
        <taxon>Philodinida</taxon>
        <taxon>Philodinidae</taxon>
        <taxon>Didymodactylos</taxon>
    </lineage>
</organism>
<feature type="non-terminal residue" evidence="2">
    <location>
        <position position="1"/>
    </location>
</feature>
<protein>
    <submittedName>
        <fullName evidence="2">Uncharacterized protein</fullName>
    </submittedName>
</protein>
<name>A0A8S2XUH3_9BILA</name>
<dbReference type="AlphaFoldDB" id="A0A8S2XUH3"/>
<feature type="non-terminal residue" evidence="2">
    <location>
        <position position="63"/>
    </location>
</feature>
<accession>A0A8S2XUH3</accession>